<dbReference type="Pfam" id="PF00126">
    <property type="entry name" value="HTH_1"/>
    <property type="match status" value="1"/>
</dbReference>
<keyword evidence="2" id="KW-0805">Transcription regulation</keyword>
<dbReference type="Gene3D" id="3.40.190.10">
    <property type="entry name" value="Periplasmic binding protein-like II"/>
    <property type="match status" value="2"/>
</dbReference>
<dbReference type="InterPro" id="IPR005119">
    <property type="entry name" value="LysR_subst-bd"/>
</dbReference>
<gene>
    <name evidence="6" type="ORF">AB0763_03060</name>
</gene>
<dbReference type="EMBL" id="CP162601">
    <property type="protein sequence ID" value="XDK25642.1"/>
    <property type="molecule type" value="Genomic_DNA"/>
</dbReference>
<dbReference type="SUPFAM" id="SSF53850">
    <property type="entry name" value="Periplasmic binding protein-like II"/>
    <property type="match status" value="1"/>
</dbReference>
<dbReference type="CDD" id="cd05466">
    <property type="entry name" value="PBP2_LTTR_substrate"/>
    <property type="match status" value="1"/>
</dbReference>
<proteinExistence type="inferred from homology"/>
<keyword evidence="4" id="KW-0804">Transcription</keyword>
<dbReference type="KEGG" id="vih:AB0763_03060"/>
<evidence type="ECO:0000256" key="2">
    <source>
        <dbReference type="ARBA" id="ARBA00023015"/>
    </source>
</evidence>
<dbReference type="PROSITE" id="PS50931">
    <property type="entry name" value="HTH_LYSR"/>
    <property type="match status" value="1"/>
</dbReference>
<name>A0AB39HDX9_9VIBR</name>
<dbReference type="PRINTS" id="PR00039">
    <property type="entry name" value="HTHLYSR"/>
</dbReference>
<dbReference type="Pfam" id="PF03466">
    <property type="entry name" value="LysR_substrate"/>
    <property type="match status" value="1"/>
</dbReference>
<dbReference type="Gene3D" id="1.10.10.10">
    <property type="entry name" value="Winged helix-like DNA-binding domain superfamily/Winged helix DNA-binding domain"/>
    <property type="match status" value="1"/>
</dbReference>
<organism evidence="6">
    <name type="scientific">Vibrio sp. HB236076</name>
    <dbReference type="NCBI Taxonomy" id="3232307"/>
    <lineage>
        <taxon>Bacteria</taxon>
        <taxon>Pseudomonadati</taxon>
        <taxon>Pseudomonadota</taxon>
        <taxon>Gammaproteobacteria</taxon>
        <taxon>Vibrionales</taxon>
        <taxon>Vibrionaceae</taxon>
        <taxon>Vibrio</taxon>
    </lineage>
</organism>
<dbReference type="InterPro" id="IPR000847">
    <property type="entry name" value="LysR_HTH_N"/>
</dbReference>
<accession>A0AB39HDX9</accession>
<protein>
    <submittedName>
        <fullName evidence="6">LysR family transcriptional regulator</fullName>
    </submittedName>
</protein>
<evidence type="ECO:0000256" key="1">
    <source>
        <dbReference type="ARBA" id="ARBA00009437"/>
    </source>
</evidence>
<dbReference type="GO" id="GO:0000976">
    <property type="term" value="F:transcription cis-regulatory region binding"/>
    <property type="evidence" value="ECO:0007669"/>
    <property type="project" value="TreeGrafter"/>
</dbReference>
<reference evidence="6" key="1">
    <citation type="submission" date="2024-07" db="EMBL/GenBank/DDBJ databases">
        <title>Genome Analysis of a Potential Novel Vibrio Species Secreting pH- and Thermo-stable Alginate Lyase and its Application in Producing Alginate Oligosaccharides.</title>
        <authorList>
            <person name="Huang H."/>
            <person name="Bao K."/>
        </authorList>
    </citation>
    <scope>NUCLEOTIDE SEQUENCE</scope>
    <source>
        <strain evidence="6">HB236076</strain>
    </source>
</reference>
<evidence type="ECO:0000256" key="4">
    <source>
        <dbReference type="ARBA" id="ARBA00023163"/>
    </source>
</evidence>
<sequence length="308" mass="34882">MSLDNKRLHPTWLKTFTTLVETGHFTRTAEILFMTQPGVSQHVKKLEEACGQALISRVNKQCHITDAGKKVYHYALKAQKLERELIETINQQDPYSGEYRLACSGALALRLFPVLLTLQRQYPKLLTHLEAAPNHQMLQGVKNGTLDVALVTSTPSEGLYDSELIGYEPLCLIVPAKVQTSSVDTLVEKLLSLGLIHHPDIEHYLSLYLGKTALTELKTLTVHHFAKKAYINQIHQILEPVAEGLGFTVLPQSALDSFSRHHQVQILEPQHPVKEPLYWVTKRHRPLPERFTKLKQRIKDTLELSNAS</sequence>
<evidence type="ECO:0000259" key="5">
    <source>
        <dbReference type="PROSITE" id="PS50931"/>
    </source>
</evidence>
<keyword evidence="3" id="KW-0238">DNA-binding</keyword>
<dbReference type="InterPro" id="IPR036388">
    <property type="entry name" value="WH-like_DNA-bd_sf"/>
</dbReference>
<dbReference type="AlphaFoldDB" id="A0AB39HDX9"/>
<dbReference type="RefSeq" id="WP_306101084.1">
    <property type="nucleotide sequence ID" value="NZ_CP162601.1"/>
</dbReference>
<evidence type="ECO:0000313" key="6">
    <source>
        <dbReference type="EMBL" id="XDK25642.1"/>
    </source>
</evidence>
<dbReference type="GO" id="GO:0003700">
    <property type="term" value="F:DNA-binding transcription factor activity"/>
    <property type="evidence" value="ECO:0007669"/>
    <property type="project" value="InterPro"/>
</dbReference>
<feature type="domain" description="HTH lysR-type" evidence="5">
    <location>
        <begin position="8"/>
        <end position="65"/>
    </location>
</feature>
<dbReference type="InterPro" id="IPR036390">
    <property type="entry name" value="WH_DNA-bd_sf"/>
</dbReference>
<comment type="similarity">
    <text evidence="1">Belongs to the LysR transcriptional regulatory family.</text>
</comment>
<evidence type="ECO:0000256" key="3">
    <source>
        <dbReference type="ARBA" id="ARBA00023125"/>
    </source>
</evidence>
<dbReference type="PANTHER" id="PTHR30126:SF99">
    <property type="entry name" value="TRANSCRIPTIONAL REGULATOR LYSR FAMILY"/>
    <property type="match status" value="1"/>
</dbReference>
<dbReference type="SUPFAM" id="SSF46785">
    <property type="entry name" value="Winged helix' DNA-binding domain"/>
    <property type="match status" value="1"/>
</dbReference>
<dbReference type="PANTHER" id="PTHR30126">
    <property type="entry name" value="HTH-TYPE TRANSCRIPTIONAL REGULATOR"/>
    <property type="match status" value="1"/>
</dbReference>